<dbReference type="Pfam" id="PF13520">
    <property type="entry name" value="AA_permease_2"/>
    <property type="match status" value="1"/>
</dbReference>
<feature type="transmembrane region" description="Helical" evidence="5">
    <location>
        <begin position="355"/>
        <end position="374"/>
    </location>
</feature>
<dbReference type="Proteomes" id="UP000008555">
    <property type="component" value="Chromosome"/>
</dbReference>
<dbReference type="PANTHER" id="PTHR47704:SF1">
    <property type="entry name" value="POTASSIUM TRANSPORTER KIMA"/>
    <property type="match status" value="1"/>
</dbReference>
<accession>A9KEW8</accession>
<feature type="transmembrane region" description="Helical" evidence="5">
    <location>
        <begin position="139"/>
        <end position="157"/>
    </location>
</feature>
<evidence type="ECO:0000313" key="6">
    <source>
        <dbReference type="EMBL" id="ABS76580.1"/>
    </source>
</evidence>
<feature type="transmembrane region" description="Helical" evidence="5">
    <location>
        <begin position="169"/>
        <end position="193"/>
    </location>
</feature>
<dbReference type="GO" id="GO:0016020">
    <property type="term" value="C:membrane"/>
    <property type="evidence" value="ECO:0007669"/>
    <property type="project" value="UniProtKB-SubCell"/>
</dbReference>
<evidence type="ECO:0000256" key="2">
    <source>
        <dbReference type="ARBA" id="ARBA00022692"/>
    </source>
</evidence>
<feature type="transmembrane region" description="Helical" evidence="5">
    <location>
        <begin position="213"/>
        <end position="236"/>
    </location>
</feature>
<feature type="transmembrane region" description="Helical" evidence="5">
    <location>
        <begin position="417"/>
        <end position="437"/>
    </location>
</feature>
<sequence>MRRIRELIIGKPRDPMKKDTRKHIALVAFLAWIGLGADGLSSSCYGPEQAFYALGQHTHLALFLALATAITVFLIALAYNQVIKLFPNGGGGYKVATQLLGPYSGLVSGAALLIDYILTIAISIAAGTDAIFSLLPLKYLPYKLVVEPIVLLLLLMLNLRGAKESIKVLMIIFLGFFITHIIVITAGIILHNYGIKTVIQNSYVETFHHARIFGWFFVLALFMRAYSLGAGTYTGLEAVSNNVNILAEPRVKTGSLTMLYMAISLSLVAGGIILLYLLWGAHPVPGQTLNAVVFESILQTWPYHHFLLLVLMALEAGLLVVAANTGFLGGPAVLANMSIDSWVPHRFGMLSSRLVTQNGLLFFGLAALLILFATDGRVEFLVVLYSMNVFLTFSMSLLGLAVYWIRHRKYEKYWFPQWLLAVIALIVCVSILIVTLISKFELGGWITVVVTGAAIAGGIVIKRHYRRYNELKKKLNQELRIPLVSKEAAIPSIDPKKPTAVFLVKEIGAAMHSLLWVTRMFPNYFHNFIFISTGEVDIGSFGSDAALSKLKEQTDAILDYLVKYSQMHGIAAESYSGFGTDAVDQIMQISEKVNKKFPTAIYFSSRYVYPTENWFTRLLHTDLANIIQRRLHTLGAKMLILPLKLKT</sequence>
<dbReference type="PANTHER" id="PTHR47704">
    <property type="entry name" value="POTASSIUM TRANSPORTER KIMA"/>
    <property type="match status" value="1"/>
</dbReference>
<reference evidence="6 7" key="1">
    <citation type="journal article" date="2009" name="Infect. Immun.">
        <title>Comparative genomics reveal extensive transposon-mediated genomic plasticity and diversity among potential effector proteins within the genus Coxiella.</title>
        <authorList>
            <person name="Beare P.A."/>
            <person name="Unsworth N."/>
            <person name="Andoh M."/>
            <person name="Voth D.E."/>
            <person name="Omsland A."/>
            <person name="Gilk S.D."/>
            <person name="Williams K.P."/>
            <person name="Sobral B.W."/>
            <person name="Kupko J.J.III."/>
            <person name="Porcella S.F."/>
            <person name="Samuel J.E."/>
            <person name="Heinzen R.A."/>
        </authorList>
    </citation>
    <scope>NUCLEOTIDE SEQUENCE [LARGE SCALE GENOMIC DNA]</scope>
    <source>
        <strain evidence="6 7">Dugway 5J108-111</strain>
    </source>
</reference>
<evidence type="ECO:0000256" key="4">
    <source>
        <dbReference type="ARBA" id="ARBA00023136"/>
    </source>
</evidence>
<comment type="subcellular location">
    <subcellularLocation>
        <location evidence="1">Membrane</location>
        <topology evidence="1">Multi-pass membrane protein</topology>
    </subcellularLocation>
</comment>
<dbReference type="Gene3D" id="1.20.1740.10">
    <property type="entry name" value="Amino acid/polyamine transporter I"/>
    <property type="match status" value="1"/>
</dbReference>
<feature type="transmembrane region" description="Helical" evidence="5">
    <location>
        <begin position="380"/>
        <end position="405"/>
    </location>
</feature>
<feature type="transmembrane region" description="Helical" evidence="5">
    <location>
        <begin position="306"/>
        <end position="334"/>
    </location>
</feature>
<evidence type="ECO:0000256" key="1">
    <source>
        <dbReference type="ARBA" id="ARBA00004141"/>
    </source>
</evidence>
<name>A9KEW8_COXBN</name>
<evidence type="ECO:0000256" key="3">
    <source>
        <dbReference type="ARBA" id="ARBA00022989"/>
    </source>
</evidence>
<protein>
    <submittedName>
        <fullName evidence="6">Lysine-specific permease</fullName>
    </submittedName>
</protein>
<dbReference type="RefSeq" id="WP_005772166.1">
    <property type="nucleotide sequence ID" value="NC_009727.1"/>
</dbReference>
<dbReference type="GO" id="GO:0022857">
    <property type="term" value="F:transmembrane transporter activity"/>
    <property type="evidence" value="ECO:0007669"/>
    <property type="project" value="InterPro"/>
</dbReference>
<organism evidence="6 7">
    <name type="scientific">Coxiella burnetii (strain Dugway 5J108-111)</name>
    <dbReference type="NCBI Taxonomy" id="434922"/>
    <lineage>
        <taxon>Bacteria</taxon>
        <taxon>Pseudomonadati</taxon>
        <taxon>Pseudomonadota</taxon>
        <taxon>Gammaproteobacteria</taxon>
        <taxon>Legionellales</taxon>
        <taxon>Coxiellaceae</taxon>
        <taxon>Coxiella</taxon>
    </lineage>
</organism>
<dbReference type="EMBL" id="CP000733">
    <property type="protein sequence ID" value="ABS76580.1"/>
    <property type="molecule type" value="Genomic_DNA"/>
</dbReference>
<evidence type="ECO:0000313" key="7">
    <source>
        <dbReference type="Proteomes" id="UP000008555"/>
    </source>
</evidence>
<dbReference type="InterPro" id="IPR002293">
    <property type="entry name" value="AA/rel_permease1"/>
</dbReference>
<gene>
    <name evidence="6" type="ordered locus">CBUD_0024</name>
</gene>
<evidence type="ECO:0000256" key="5">
    <source>
        <dbReference type="SAM" id="Phobius"/>
    </source>
</evidence>
<dbReference type="AlphaFoldDB" id="A9KEW8"/>
<feature type="transmembrane region" description="Helical" evidence="5">
    <location>
        <begin position="257"/>
        <end position="279"/>
    </location>
</feature>
<proteinExistence type="predicted"/>
<dbReference type="KEGG" id="cbd:CBUD_0024"/>
<feature type="transmembrane region" description="Helical" evidence="5">
    <location>
        <begin position="100"/>
        <end position="127"/>
    </location>
</feature>
<feature type="transmembrane region" description="Helical" evidence="5">
    <location>
        <begin position="59"/>
        <end position="79"/>
    </location>
</feature>
<keyword evidence="3 5" id="KW-1133">Transmembrane helix</keyword>
<keyword evidence="2 5" id="KW-0812">Transmembrane</keyword>
<dbReference type="HOGENOM" id="CLU_017999_1_1_6"/>
<dbReference type="InterPro" id="IPR053153">
    <property type="entry name" value="APC_K+_Transporter"/>
</dbReference>
<feature type="transmembrane region" description="Helical" evidence="5">
    <location>
        <begin position="443"/>
        <end position="461"/>
    </location>
</feature>
<keyword evidence="4 5" id="KW-0472">Membrane</keyword>